<dbReference type="AlphaFoldDB" id="A0A7D9JFC5"/>
<dbReference type="EMBL" id="CACRXK020015618">
    <property type="protein sequence ID" value="CAB4028641.1"/>
    <property type="molecule type" value="Genomic_DNA"/>
</dbReference>
<gene>
    <name evidence="1" type="ORF">PACLA_8A040961</name>
</gene>
<dbReference type="Proteomes" id="UP001152795">
    <property type="component" value="Unassembled WGS sequence"/>
</dbReference>
<dbReference type="GO" id="GO:0005813">
    <property type="term" value="C:centrosome"/>
    <property type="evidence" value="ECO:0007669"/>
    <property type="project" value="TreeGrafter"/>
</dbReference>
<dbReference type="PANTHER" id="PTHR31393">
    <property type="entry name" value="C5ORF31"/>
    <property type="match status" value="1"/>
</dbReference>
<keyword evidence="2" id="KW-1185">Reference proteome</keyword>
<evidence type="ECO:0000313" key="2">
    <source>
        <dbReference type="Proteomes" id="UP001152795"/>
    </source>
</evidence>
<dbReference type="OrthoDB" id="10040207at2759"/>
<name>A0A7D9JFC5_PARCT</name>
<accession>A0A7D9JFC5</accession>
<dbReference type="InterPro" id="IPR027886">
    <property type="entry name" value="SPMIP4"/>
</dbReference>
<organism evidence="1 2">
    <name type="scientific">Paramuricea clavata</name>
    <name type="common">Red gorgonian</name>
    <name type="synonym">Violescent sea-whip</name>
    <dbReference type="NCBI Taxonomy" id="317549"/>
    <lineage>
        <taxon>Eukaryota</taxon>
        <taxon>Metazoa</taxon>
        <taxon>Cnidaria</taxon>
        <taxon>Anthozoa</taxon>
        <taxon>Octocorallia</taxon>
        <taxon>Malacalcyonacea</taxon>
        <taxon>Plexauridae</taxon>
        <taxon>Paramuricea</taxon>
    </lineage>
</organism>
<proteinExistence type="predicted"/>
<protein>
    <submittedName>
        <fullName evidence="1">Uncharacterized protein</fullName>
    </submittedName>
</protein>
<reference evidence="1" key="1">
    <citation type="submission" date="2020-04" db="EMBL/GenBank/DDBJ databases">
        <authorList>
            <person name="Alioto T."/>
            <person name="Alioto T."/>
            <person name="Gomez Garrido J."/>
        </authorList>
    </citation>
    <scope>NUCLEOTIDE SEQUENCE</scope>
    <source>
        <strain evidence="1">A484AB</strain>
    </source>
</reference>
<evidence type="ECO:0000313" key="1">
    <source>
        <dbReference type="EMBL" id="CAB4028641.1"/>
    </source>
</evidence>
<comment type="caution">
    <text evidence="1">The sequence shown here is derived from an EMBL/GenBank/DDBJ whole genome shotgun (WGS) entry which is preliminary data.</text>
</comment>
<dbReference type="PANTHER" id="PTHR31393:SF2">
    <property type="entry name" value="CHROMOSOME 7 OPEN READING FRAME 31"/>
    <property type="match status" value="1"/>
</dbReference>
<sequence length="367" mass="41303">MPKFAVFPGQNSPDDTRNGRLALSRSTSLPSFAPSACDNYVVAEKISGSPHRREVVRLPCDSERRPLQWHGHSFNQLVKGHGMQKQQFYPTPPTSVKPDFWDRPPILSVSQKTAEAQQKIIDVVSGDSEYTRQYSANGSRNPNQSVLGTHPVHECQKNMSLEAKKSLDGKEAQPYDTTYVKDYSADVNTNTPTSILRTASTKKINEAKRNRSVKFSESVTISNGYKTSSSFVNDMGKDNNHQHAFQSLNKPWTTIAAETERPLTAPSIQRQSILATTPLLFPAAPLTQLYTNTLQYRPSSTGKFGTLRNDLRHLRGNYSKSATHRKFHSEFPENAPDIRRAPDMRITTNERRHVIPEIGCHSYYFHG</sequence>
<dbReference type="Pfam" id="PF15093">
    <property type="entry name" value="SPMIP4-like"/>
    <property type="match status" value="1"/>
</dbReference>